<dbReference type="PANTHER" id="PTHR44591">
    <property type="entry name" value="STRESS RESPONSE REGULATOR PROTEIN 1"/>
    <property type="match status" value="1"/>
</dbReference>
<feature type="modified residue" description="4-aspartylphosphate" evidence="2">
    <location>
        <position position="170"/>
    </location>
</feature>
<keyword evidence="1 2" id="KW-0597">Phosphoprotein</keyword>
<organism evidence="4 5">
    <name type="scientific">Imhoffiella purpurea</name>
    <dbReference type="NCBI Taxonomy" id="1249627"/>
    <lineage>
        <taxon>Bacteria</taxon>
        <taxon>Pseudomonadati</taxon>
        <taxon>Pseudomonadota</taxon>
        <taxon>Gammaproteobacteria</taxon>
        <taxon>Chromatiales</taxon>
        <taxon>Chromatiaceae</taxon>
        <taxon>Imhoffiella</taxon>
    </lineage>
</organism>
<dbReference type="SUPFAM" id="SSF52172">
    <property type="entry name" value="CheY-like"/>
    <property type="match status" value="1"/>
</dbReference>
<dbReference type="InterPro" id="IPR050595">
    <property type="entry name" value="Bact_response_regulator"/>
</dbReference>
<gene>
    <name evidence="4" type="ORF">D779_2638</name>
</gene>
<dbReference type="PANTHER" id="PTHR44591:SF3">
    <property type="entry name" value="RESPONSE REGULATORY DOMAIN-CONTAINING PROTEIN"/>
    <property type="match status" value="1"/>
</dbReference>
<protein>
    <submittedName>
        <fullName evidence="4">Two component transcriptional regulator, winged helix family</fullName>
    </submittedName>
</protein>
<dbReference type="Gene3D" id="3.40.50.2300">
    <property type="match status" value="1"/>
</dbReference>
<evidence type="ECO:0000259" key="3">
    <source>
        <dbReference type="PROSITE" id="PS50110"/>
    </source>
</evidence>
<dbReference type="AlphaFoldDB" id="W9VEM7"/>
<sequence>MLSRNRPRAYVLEDGHAVHADLWIVDGTDEQSMAALSQARARRPVPALIVSPRDTSGSEEGRIGRPIIASRLLNALDLLVTKDLAYFPELVIGESATDSANPGSERFLAAIDSAEHRSSYSALIVDDSPTIRKQIELSLKIHGIETATAETGEIAMALIGRRRFDLIFLDVVLPGDVDGYQICRAIKKDATHRDVPVIMLTSKSSAFDRVRGSLAGCDTYLTKPVENQKFNTVLRKYLQYDVASADS</sequence>
<dbReference type="eggNOG" id="COG0745">
    <property type="taxonomic scope" value="Bacteria"/>
</dbReference>
<dbReference type="RefSeq" id="WP_232424184.1">
    <property type="nucleotide sequence ID" value="NZ_AONC01000040.1"/>
</dbReference>
<dbReference type="EMBL" id="AONC01000040">
    <property type="protein sequence ID" value="EXJ14497.1"/>
    <property type="molecule type" value="Genomic_DNA"/>
</dbReference>
<comment type="caution">
    <text evidence="4">The sequence shown here is derived from an EMBL/GenBank/DDBJ whole genome shotgun (WGS) entry which is preliminary data.</text>
</comment>
<dbReference type="CDD" id="cd17574">
    <property type="entry name" value="REC_OmpR"/>
    <property type="match status" value="1"/>
</dbReference>
<evidence type="ECO:0000313" key="5">
    <source>
        <dbReference type="Proteomes" id="UP000019460"/>
    </source>
</evidence>
<name>W9VEM7_9GAMM</name>
<dbReference type="GO" id="GO:0000160">
    <property type="term" value="P:phosphorelay signal transduction system"/>
    <property type="evidence" value="ECO:0007669"/>
    <property type="project" value="InterPro"/>
</dbReference>
<dbReference type="Pfam" id="PF00072">
    <property type="entry name" value="Response_reg"/>
    <property type="match status" value="1"/>
</dbReference>
<dbReference type="SMART" id="SM00448">
    <property type="entry name" value="REC"/>
    <property type="match status" value="1"/>
</dbReference>
<dbReference type="InterPro" id="IPR011006">
    <property type="entry name" value="CheY-like_superfamily"/>
</dbReference>
<evidence type="ECO:0000256" key="1">
    <source>
        <dbReference type="ARBA" id="ARBA00022553"/>
    </source>
</evidence>
<keyword evidence="5" id="KW-1185">Reference proteome</keyword>
<proteinExistence type="predicted"/>
<evidence type="ECO:0000313" key="4">
    <source>
        <dbReference type="EMBL" id="EXJ14497.1"/>
    </source>
</evidence>
<accession>W9VEM7</accession>
<dbReference type="Proteomes" id="UP000019460">
    <property type="component" value="Unassembled WGS sequence"/>
</dbReference>
<dbReference type="InterPro" id="IPR001789">
    <property type="entry name" value="Sig_transdc_resp-reg_receiver"/>
</dbReference>
<dbReference type="STRING" id="1249627.D779_2638"/>
<feature type="domain" description="Response regulatory" evidence="3">
    <location>
        <begin position="121"/>
        <end position="238"/>
    </location>
</feature>
<evidence type="ECO:0000256" key="2">
    <source>
        <dbReference type="PROSITE-ProRule" id="PRU00169"/>
    </source>
</evidence>
<reference evidence="4 5" key="1">
    <citation type="submission" date="2012-11" db="EMBL/GenBank/DDBJ databases">
        <title>Genome assembly of Thiorhodococcus sp. AK35.</title>
        <authorList>
            <person name="Nupur N."/>
            <person name="Khatri I."/>
            <person name="Subramanian S."/>
            <person name="Pinnaka A."/>
        </authorList>
    </citation>
    <scope>NUCLEOTIDE SEQUENCE [LARGE SCALE GENOMIC DNA]</scope>
    <source>
        <strain evidence="4 5">AK35</strain>
    </source>
</reference>
<dbReference type="PROSITE" id="PS50110">
    <property type="entry name" value="RESPONSE_REGULATORY"/>
    <property type="match status" value="1"/>
</dbReference>